<keyword evidence="3" id="KW-1185">Reference proteome</keyword>
<dbReference type="AlphaFoldDB" id="A0AAW3ZTK2"/>
<dbReference type="Proteomes" id="UP000613768">
    <property type="component" value="Unassembled WGS sequence"/>
</dbReference>
<dbReference type="Gene3D" id="3.30.2310.20">
    <property type="entry name" value="RelE-like"/>
    <property type="match status" value="1"/>
</dbReference>
<organism evidence="2 3">
    <name type="scientific">Pseudomarimonas arenosa</name>
    <dbReference type="NCBI Taxonomy" id="2774145"/>
    <lineage>
        <taxon>Bacteria</taxon>
        <taxon>Pseudomonadati</taxon>
        <taxon>Pseudomonadota</taxon>
        <taxon>Gammaproteobacteria</taxon>
        <taxon>Lysobacterales</taxon>
        <taxon>Lysobacteraceae</taxon>
        <taxon>Pseudomarimonas</taxon>
    </lineage>
</organism>
<dbReference type="InterPro" id="IPR035093">
    <property type="entry name" value="RelE/ParE_toxin_dom_sf"/>
</dbReference>
<dbReference type="InterPro" id="IPR007712">
    <property type="entry name" value="RelE/ParE_toxin"/>
</dbReference>
<evidence type="ECO:0000256" key="1">
    <source>
        <dbReference type="ARBA" id="ARBA00022649"/>
    </source>
</evidence>
<dbReference type="Pfam" id="PF05016">
    <property type="entry name" value="ParE_toxin"/>
    <property type="match status" value="1"/>
</dbReference>
<name>A0AAW3ZTK2_9GAMM</name>
<comment type="caution">
    <text evidence="2">The sequence shown here is derived from an EMBL/GenBank/DDBJ whole genome shotgun (WGS) entry which is preliminary data.</text>
</comment>
<reference evidence="2 3" key="1">
    <citation type="submission" date="2020-09" db="EMBL/GenBank/DDBJ databases">
        <title>Pseudoxanthomonas sp. CAU 1598 isolated from sand of Yaerae Beach.</title>
        <authorList>
            <person name="Kim W."/>
        </authorList>
    </citation>
    <scope>NUCLEOTIDE SEQUENCE [LARGE SCALE GENOMIC DNA]</scope>
    <source>
        <strain evidence="2 3">CAU 1598</strain>
    </source>
</reference>
<gene>
    <name evidence="2" type="ORF">IFO71_21515</name>
</gene>
<dbReference type="RefSeq" id="WP_192031746.1">
    <property type="nucleotide sequence ID" value="NZ_JACYTR010000131.1"/>
</dbReference>
<accession>A0AAW3ZTK2</accession>
<proteinExistence type="predicted"/>
<sequence length="97" mass="10883">MKSDFHPAARAEYLGQVAYYESQAPGLGARYQSAVREAVDALLEFPLAHPVVCEPGVRRLSVKKFPFTVYYLVNGDLLYILAVAPHRKAPGYWRGRT</sequence>
<protein>
    <submittedName>
        <fullName evidence="2">Type II toxin-antitoxin system RelE/ParE family toxin</fullName>
    </submittedName>
</protein>
<evidence type="ECO:0000313" key="3">
    <source>
        <dbReference type="Proteomes" id="UP000613768"/>
    </source>
</evidence>
<keyword evidence="1" id="KW-1277">Toxin-antitoxin system</keyword>
<evidence type="ECO:0000313" key="2">
    <source>
        <dbReference type="EMBL" id="MBD8528332.1"/>
    </source>
</evidence>
<dbReference type="EMBL" id="JACYTR010000131">
    <property type="protein sequence ID" value="MBD8528332.1"/>
    <property type="molecule type" value="Genomic_DNA"/>
</dbReference>